<keyword evidence="2" id="KW-1185">Reference proteome</keyword>
<dbReference type="Proteomes" id="UP000821866">
    <property type="component" value="Unassembled WGS sequence"/>
</dbReference>
<dbReference type="EMBL" id="JABSTU010000007">
    <property type="protein sequence ID" value="KAH8025268.1"/>
    <property type="molecule type" value="Genomic_DNA"/>
</dbReference>
<organism evidence="1 2">
    <name type="scientific">Rhipicephalus microplus</name>
    <name type="common">Cattle tick</name>
    <name type="synonym">Boophilus microplus</name>
    <dbReference type="NCBI Taxonomy" id="6941"/>
    <lineage>
        <taxon>Eukaryota</taxon>
        <taxon>Metazoa</taxon>
        <taxon>Ecdysozoa</taxon>
        <taxon>Arthropoda</taxon>
        <taxon>Chelicerata</taxon>
        <taxon>Arachnida</taxon>
        <taxon>Acari</taxon>
        <taxon>Parasitiformes</taxon>
        <taxon>Ixodida</taxon>
        <taxon>Ixodoidea</taxon>
        <taxon>Ixodidae</taxon>
        <taxon>Rhipicephalinae</taxon>
        <taxon>Rhipicephalus</taxon>
        <taxon>Boophilus</taxon>
    </lineage>
</organism>
<proteinExistence type="predicted"/>
<name>A0A9J6DTF4_RHIMP</name>
<protein>
    <submittedName>
        <fullName evidence="1">Uncharacterized protein</fullName>
    </submittedName>
</protein>
<comment type="caution">
    <text evidence="1">The sequence shown here is derived from an EMBL/GenBank/DDBJ whole genome shotgun (WGS) entry which is preliminary data.</text>
</comment>
<gene>
    <name evidence="1" type="ORF">HPB51_005619</name>
</gene>
<accession>A0A9J6DTF4</accession>
<evidence type="ECO:0000313" key="1">
    <source>
        <dbReference type="EMBL" id="KAH8025268.1"/>
    </source>
</evidence>
<sequence>MYGRLKVNNDELNQINRELESHIPVEEFEEEYDTILEYEDNANSVKDKRDKQTKSCQQCLVLMGSVHGPPLVPEQLAILRKPRFHGVFVLAVQLEERLAYDFREGWWALDVLLKSGVYLGAHGHPDCLVLDEDVAPVAVTQCTISLLDQELDRVGVRLFAQQRLNEDERAGLRRGCAPVGRVFRGEAP</sequence>
<dbReference type="AlphaFoldDB" id="A0A9J6DTF4"/>
<evidence type="ECO:0000313" key="2">
    <source>
        <dbReference type="Proteomes" id="UP000821866"/>
    </source>
</evidence>
<reference evidence="1" key="1">
    <citation type="journal article" date="2020" name="Cell">
        <title>Large-Scale Comparative Analyses of Tick Genomes Elucidate Their Genetic Diversity and Vector Capacities.</title>
        <authorList>
            <consortium name="Tick Genome and Microbiome Consortium (TIGMIC)"/>
            <person name="Jia N."/>
            <person name="Wang J."/>
            <person name="Shi W."/>
            <person name="Du L."/>
            <person name="Sun Y."/>
            <person name="Zhan W."/>
            <person name="Jiang J.F."/>
            <person name="Wang Q."/>
            <person name="Zhang B."/>
            <person name="Ji P."/>
            <person name="Bell-Sakyi L."/>
            <person name="Cui X.M."/>
            <person name="Yuan T.T."/>
            <person name="Jiang B.G."/>
            <person name="Yang W.F."/>
            <person name="Lam T.T."/>
            <person name="Chang Q.C."/>
            <person name="Ding S.J."/>
            <person name="Wang X.J."/>
            <person name="Zhu J.G."/>
            <person name="Ruan X.D."/>
            <person name="Zhao L."/>
            <person name="Wei J.T."/>
            <person name="Ye R.Z."/>
            <person name="Que T.C."/>
            <person name="Du C.H."/>
            <person name="Zhou Y.H."/>
            <person name="Cheng J.X."/>
            <person name="Dai P.F."/>
            <person name="Guo W.B."/>
            <person name="Han X.H."/>
            <person name="Huang E.J."/>
            <person name="Li L.F."/>
            <person name="Wei W."/>
            <person name="Gao Y.C."/>
            <person name="Liu J.Z."/>
            <person name="Shao H.Z."/>
            <person name="Wang X."/>
            <person name="Wang C.C."/>
            <person name="Yang T.C."/>
            <person name="Huo Q.B."/>
            <person name="Li W."/>
            <person name="Chen H.Y."/>
            <person name="Chen S.E."/>
            <person name="Zhou L.G."/>
            <person name="Ni X.B."/>
            <person name="Tian J.H."/>
            <person name="Sheng Y."/>
            <person name="Liu T."/>
            <person name="Pan Y.S."/>
            <person name="Xia L.Y."/>
            <person name="Li J."/>
            <person name="Zhao F."/>
            <person name="Cao W.C."/>
        </authorList>
    </citation>
    <scope>NUCLEOTIDE SEQUENCE</scope>
    <source>
        <strain evidence="1">Rmic-2018</strain>
    </source>
</reference>
<reference evidence="1" key="2">
    <citation type="submission" date="2021-09" db="EMBL/GenBank/DDBJ databases">
        <authorList>
            <person name="Jia N."/>
            <person name="Wang J."/>
            <person name="Shi W."/>
            <person name="Du L."/>
            <person name="Sun Y."/>
            <person name="Zhan W."/>
            <person name="Jiang J."/>
            <person name="Wang Q."/>
            <person name="Zhang B."/>
            <person name="Ji P."/>
            <person name="Sakyi L.B."/>
            <person name="Cui X."/>
            <person name="Yuan T."/>
            <person name="Jiang B."/>
            <person name="Yang W."/>
            <person name="Lam T.T.-Y."/>
            <person name="Chang Q."/>
            <person name="Ding S."/>
            <person name="Wang X."/>
            <person name="Zhu J."/>
            <person name="Ruan X."/>
            <person name="Zhao L."/>
            <person name="Wei J."/>
            <person name="Que T."/>
            <person name="Du C."/>
            <person name="Cheng J."/>
            <person name="Dai P."/>
            <person name="Han X."/>
            <person name="Huang E."/>
            <person name="Gao Y."/>
            <person name="Liu J."/>
            <person name="Shao H."/>
            <person name="Ye R."/>
            <person name="Li L."/>
            <person name="Wei W."/>
            <person name="Wang X."/>
            <person name="Wang C."/>
            <person name="Huo Q."/>
            <person name="Li W."/>
            <person name="Guo W."/>
            <person name="Chen H."/>
            <person name="Chen S."/>
            <person name="Zhou L."/>
            <person name="Zhou L."/>
            <person name="Ni X."/>
            <person name="Tian J."/>
            <person name="Zhou Y."/>
            <person name="Sheng Y."/>
            <person name="Liu T."/>
            <person name="Pan Y."/>
            <person name="Xia L."/>
            <person name="Li J."/>
            <person name="Zhao F."/>
            <person name="Cao W."/>
        </authorList>
    </citation>
    <scope>NUCLEOTIDE SEQUENCE</scope>
    <source>
        <strain evidence="1">Rmic-2018</strain>
        <tissue evidence="1">Larvae</tissue>
    </source>
</reference>